<evidence type="ECO:0000313" key="3">
    <source>
        <dbReference type="EMBL" id="GAA4048703.1"/>
    </source>
</evidence>
<keyword evidence="1" id="KW-0472">Membrane</keyword>
<comment type="caution">
    <text evidence="3">The sequence shown here is derived from an EMBL/GenBank/DDBJ whole genome shotgun (WGS) entry which is preliminary data.</text>
</comment>
<keyword evidence="1" id="KW-0812">Transmembrane</keyword>
<reference evidence="4" key="1">
    <citation type="journal article" date="2019" name="Int. J. Syst. Evol. Microbiol.">
        <title>The Global Catalogue of Microorganisms (GCM) 10K type strain sequencing project: providing services to taxonomists for standard genome sequencing and annotation.</title>
        <authorList>
            <consortium name="The Broad Institute Genomics Platform"/>
            <consortium name="The Broad Institute Genome Sequencing Center for Infectious Disease"/>
            <person name="Wu L."/>
            <person name="Ma J."/>
        </authorList>
    </citation>
    <scope>NUCLEOTIDE SEQUENCE [LARGE SCALE GENOMIC DNA]</scope>
    <source>
        <strain evidence="4">JCM 17068</strain>
    </source>
</reference>
<feature type="transmembrane region" description="Helical" evidence="1">
    <location>
        <begin position="54"/>
        <end position="80"/>
    </location>
</feature>
<name>A0ABP7UPB3_9FLAO</name>
<gene>
    <name evidence="3" type="ORF">GCM10022388_12950</name>
</gene>
<proteinExistence type="predicted"/>
<accession>A0ABP7UPB3</accession>
<dbReference type="Proteomes" id="UP001500426">
    <property type="component" value="Unassembled WGS sequence"/>
</dbReference>
<feature type="domain" description="2TM" evidence="2">
    <location>
        <begin position="15"/>
        <end position="94"/>
    </location>
</feature>
<feature type="transmembrane region" description="Helical" evidence="1">
    <location>
        <begin position="27"/>
        <end position="48"/>
    </location>
</feature>
<evidence type="ECO:0000259" key="2">
    <source>
        <dbReference type="Pfam" id="PF13239"/>
    </source>
</evidence>
<organism evidence="3 4">
    <name type="scientific">Flavobacterium chungnamense</name>
    <dbReference type="NCBI Taxonomy" id="706182"/>
    <lineage>
        <taxon>Bacteria</taxon>
        <taxon>Pseudomonadati</taxon>
        <taxon>Bacteroidota</taxon>
        <taxon>Flavobacteriia</taxon>
        <taxon>Flavobacteriales</taxon>
        <taxon>Flavobacteriaceae</taxon>
        <taxon>Flavobacterium</taxon>
    </lineage>
</organism>
<evidence type="ECO:0000313" key="4">
    <source>
        <dbReference type="Proteomes" id="UP001500426"/>
    </source>
</evidence>
<sequence length="104" mass="12885">MEVIMNTNQDFENYQKAKKQVEEIKGFYSHLTFFIIFNAIIIFINLKYSPNHLWFFWTTFSWGIGLFFHALKVFNWFPFFGKSWEEKKMQQFIEEEKNKQNKYE</sequence>
<dbReference type="EMBL" id="BAABCS010000014">
    <property type="protein sequence ID" value="GAA4048703.1"/>
    <property type="molecule type" value="Genomic_DNA"/>
</dbReference>
<keyword evidence="1" id="KW-1133">Transmembrane helix</keyword>
<dbReference type="InterPro" id="IPR025698">
    <property type="entry name" value="2TM_dom"/>
</dbReference>
<keyword evidence="4" id="KW-1185">Reference proteome</keyword>
<dbReference type="Pfam" id="PF13239">
    <property type="entry name" value="2TM"/>
    <property type="match status" value="1"/>
</dbReference>
<protein>
    <submittedName>
        <fullName evidence="3">2TM domain-containing protein</fullName>
    </submittedName>
</protein>
<evidence type="ECO:0000256" key="1">
    <source>
        <dbReference type="SAM" id="Phobius"/>
    </source>
</evidence>